<sequence>MKSFKIIALQLIDQQQAIEIPLTDGLVINMESEDGDWIIEAYIDKKFKKRFQAKWENKDIFEIRVVITHPGNDPAPFTVKIITIREIGSHISVLFQGTLRKRRNEYPELLLNDLLKEGYSGDLLMTEFKKRMRAKQK</sequence>
<evidence type="ECO:0000313" key="2">
    <source>
        <dbReference type="Proteomes" id="UP000679950"/>
    </source>
</evidence>
<reference evidence="1 2" key="1">
    <citation type="submission" date="2021-03" db="EMBL/GenBank/DDBJ databases">
        <title>Antimicrobial resistance genes in bacteria isolated from Japanese honey, and their potential for conferring macrolide and lincosamide resistance in the American foulbrood pathogen Paenibacillus larvae.</title>
        <authorList>
            <person name="Okamoto M."/>
            <person name="Kumagai M."/>
            <person name="Kanamori H."/>
            <person name="Takamatsu D."/>
        </authorList>
    </citation>
    <scope>NUCLEOTIDE SEQUENCE [LARGE SCALE GENOMIC DNA]</scope>
    <source>
        <strain evidence="1 2">J8TS2</strain>
    </source>
</reference>
<accession>A0ABQ4KGZ1</accession>
<evidence type="ECO:0000313" key="1">
    <source>
        <dbReference type="EMBL" id="GIN57220.1"/>
    </source>
</evidence>
<proteinExistence type="predicted"/>
<organism evidence="1 2">
    <name type="scientific">Lederbergia ruris</name>
    <dbReference type="NCBI Taxonomy" id="217495"/>
    <lineage>
        <taxon>Bacteria</taxon>
        <taxon>Bacillati</taxon>
        <taxon>Bacillota</taxon>
        <taxon>Bacilli</taxon>
        <taxon>Bacillales</taxon>
        <taxon>Bacillaceae</taxon>
        <taxon>Lederbergia</taxon>
    </lineage>
</organism>
<comment type="caution">
    <text evidence="1">The sequence shown here is derived from an EMBL/GenBank/DDBJ whole genome shotgun (WGS) entry which is preliminary data.</text>
</comment>
<dbReference type="InterPro" id="IPR025573">
    <property type="entry name" value="YwpF"/>
</dbReference>
<protein>
    <recommendedName>
        <fullName evidence="3">YwpF-like protein</fullName>
    </recommendedName>
</protein>
<evidence type="ECO:0008006" key="3">
    <source>
        <dbReference type="Google" id="ProtNLM"/>
    </source>
</evidence>
<dbReference type="Pfam" id="PF14183">
    <property type="entry name" value="YwpF"/>
    <property type="match status" value="1"/>
</dbReference>
<dbReference type="RefSeq" id="WP_212966002.1">
    <property type="nucleotide sequence ID" value="NZ_BORB01000010.1"/>
</dbReference>
<keyword evidence="2" id="KW-1185">Reference proteome</keyword>
<gene>
    <name evidence="1" type="ORF">J8TS2_15390</name>
</gene>
<dbReference type="Proteomes" id="UP000679950">
    <property type="component" value="Unassembled WGS sequence"/>
</dbReference>
<name>A0ABQ4KGZ1_9BACI</name>
<dbReference type="EMBL" id="BORB01000010">
    <property type="protein sequence ID" value="GIN57220.1"/>
    <property type="molecule type" value="Genomic_DNA"/>
</dbReference>